<dbReference type="RefSeq" id="WP_378553562.1">
    <property type="nucleotide sequence ID" value="NZ_JBHSBA010000015.1"/>
</dbReference>
<protein>
    <submittedName>
        <fullName evidence="1">Uncharacterized protein</fullName>
    </submittedName>
</protein>
<reference evidence="2" key="1">
    <citation type="journal article" date="2019" name="Int. J. Syst. Evol. Microbiol.">
        <title>The Global Catalogue of Microorganisms (GCM) 10K type strain sequencing project: providing services to taxonomists for standard genome sequencing and annotation.</title>
        <authorList>
            <consortium name="The Broad Institute Genomics Platform"/>
            <consortium name="The Broad Institute Genome Sequencing Center for Infectious Disease"/>
            <person name="Wu L."/>
            <person name="Ma J."/>
        </authorList>
    </citation>
    <scope>NUCLEOTIDE SEQUENCE [LARGE SCALE GENOMIC DNA]</scope>
    <source>
        <strain evidence="2">CGMCC 4.7204</strain>
    </source>
</reference>
<evidence type="ECO:0000313" key="1">
    <source>
        <dbReference type="EMBL" id="MFC4127849.1"/>
    </source>
</evidence>
<keyword evidence="2" id="KW-1185">Reference proteome</keyword>
<gene>
    <name evidence="1" type="ORF">ACFOW8_23260</name>
</gene>
<evidence type="ECO:0000313" key="2">
    <source>
        <dbReference type="Proteomes" id="UP001595767"/>
    </source>
</evidence>
<comment type="caution">
    <text evidence="1">The sequence shown here is derived from an EMBL/GenBank/DDBJ whole genome shotgun (WGS) entry which is preliminary data.</text>
</comment>
<organism evidence="1 2">
    <name type="scientific">Nocardia rhizosphaerae</name>
    <dbReference type="NCBI Taxonomy" id="1691571"/>
    <lineage>
        <taxon>Bacteria</taxon>
        <taxon>Bacillati</taxon>
        <taxon>Actinomycetota</taxon>
        <taxon>Actinomycetes</taxon>
        <taxon>Mycobacteriales</taxon>
        <taxon>Nocardiaceae</taxon>
        <taxon>Nocardia</taxon>
    </lineage>
</organism>
<accession>A0ABV8LAL8</accession>
<sequence>MDLALEVGFSATVARAVADAGAALIADITGGRLTTMLAERVFLLRLDRVEAAAVHSLVARMRARPVPYPNDDLVLLRARCRKSRLFGHRCPADGRPGQPPWGYE</sequence>
<name>A0ABV8LAL8_9NOCA</name>
<dbReference type="Proteomes" id="UP001595767">
    <property type="component" value="Unassembled WGS sequence"/>
</dbReference>
<dbReference type="EMBL" id="JBHSBA010000015">
    <property type="protein sequence ID" value="MFC4127849.1"/>
    <property type="molecule type" value="Genomic_DNA"/>
</dbReference>
<proteinExistence type="predicted"/>